<feature type="domain" description="Topo IA-type catalytic" evidence="12">
    <location>
        <begin position="156"/>
        <end position="601"/>
    </location>
</feature>
<dbReference type="CDD" id="cd00186">
    <property type="entry name" value="TOP1Ac"/>
    <property type="match status" value="1"/>
</dbReference>
<keyword evidence="8 10" id="KW-0238">DNA-binding</keyword>
<dbReference type="InterPro" id="IPR013826">
    <property type="entry name" value="Topo_IA_cen_sub3"/>
</dbReference>
<dbReference type="KEGG" id="mgz:GCW_03565"/>
<dbReference type="InterPro" id="IPR013825">
    <property type="entry name" value="Topo_IA_cen_sub2"/>
</dbReference>
<feature type="site" description="Interaction with DNA" evidence="10">
    <location>
        <position position="170"/>
    </location>
</feature>
<keyword evidence="7 10" id="KW-0799">Topoisomerase</keyword>
<dbReference type="Gene3D" id="1.10.460.10">
    <property type="entry name" value="Topoisomerase I, domain 2"/>
    <property type="match status" value="1"/>
</dbReference>
<keyword evidence="9 10" id="KW-0413">Isomerase</keyword>
<feature type="active site" description="O-(5'-phospho-DNA)-tyrosine intermediate" evidence="10">
    <location>
        <position position="334"/>
    </location>
</feature>
<dbReference type="PRINTS" id="PR00417">
    <property type="entry name" value="PRTPISMRASEI"/>
</dbReference>
<evidence type="ECO:0000256" key="1">
    <source>
        <dbReference type="ARBA" id="ARBA00000213"/>
    </source>
</evidence>
<sequence length="719" mass="82865">MTNHSSKILVIESPNKVKTIKKYLTDDYEIVATVGHIRDLPKYTLGFNTEDFVPKWEIIQEKKTAKGVSATKKAKTVKKTVKNKKEIIDELVDKAKKADEIYLATDPDREGEAISWHVYDVLKEKGVNVNKCKRIIFNEISEKAVKNAIANPREIQKDWVSSQITRRRLDRLIGFKLSSLMKSKINADSAGRVQSIALKFITEREELINKFVPRFWWTLDVILKDGTELMLRKIDEKLKDKLGYKELEEVSGIDFNTKEDAELVKQHLSDKYRVYAIDTPKLKSSYPKEVYKTSTLQQDAINKLKWRSMKITSVAQELYEGVNIDDEQIALISYPRTDSTRLSPEYGKTVLDFVAKTYGKDYVATQSQLNGETKTNKKQKAKVQDAHEAIHPIDITITPDSVKNKISSDQYSLYKLIWTRTVAHYMAAAVYELVNIRFINNNNKFYAVNNTLKFDGYKKIYTHYDDKDHLRKLDLNHFAIDKEFEAKDILLNEHQTKPPARFTQATLIEALETEGIGRPSTYSTILDIVLKRNYAELVNGRYYKTTDLGQKLAFELDKNFPTIINKEFTKNMETTLDEIAQGTVNDVSYLQAFWNDFSEVLNEAKTNIVKKVEYIEGKNCPNCSSQLVRREGRYGPFVGCSNFPKCKFIEKSEQKAKEIVYEEGVECELCHAKLIRRVAKKKGRNKDNAFLGCSNFPKCKYTKSLEPEKDETIRDSTII</sequence>
<dbReference type="HOGENOM" id="CLU_002929_4_3_14"/>
<evidence type="ECO:0000256" key="7">
    <source>
        <dbReference type="ARBA" id="ARBA00023029"/>
    </source>
</evidence>
<reference evidence="13 14" key="1">
    <citation type="journal article" date="2011" name="PLoS ONE">
        <title>Core proteome of the minimal cell: comparative proteomics of three mollicute species.</title>
        <authorList>
            <person name="Fisunov G.Y."/>
            <person name="Alexeev D.G."/>
            <person name="Bazaleev N.A."/>
            <person name="Ladygina V.G."/>
            <person name="Galyamina M.A."/>
            <person name="Kondratov I.G."/>
            <person name="Zhukova N.A."/>
            <person name="Serebryakova M.V."/>
            <person name="Demina I.A."/>
            <person name="Govorun V.M."/>
        </authorList>
    </citation>
    <scope>NUCLEOTIDE SEQUENCE [LARGE SCALE GENOMIC DNA]</scope>
    <source>
        <strain evidence="13 14">S6</strain>
    </source>
</reference>
<evidence type="ECO:0000256" key="3">
    <source>
        <dbReference type="ARBA" id="ARBA00022723"/>
    </source>
</evidence>
<feature type="domain" description="Toprim" evidence="11">
    <location>
        <begin position="6"/>
        <end position="137"/>
    </location>
</feature>
<dbReference type="NCBIfam" id="TIGR01051">
    <property type="entry name" value="topA_bact"/>
    <property type="match status" value="1"/>
</dbReference>
<evidence type="ECO:0000256" key="8">
    <source>
        <dbReference type="ARBA" id="ARBA00023125"/>
    </source>
</evidence>
<dbReference type="SUPFAM" id="SSF56712">
    <property type="entry name" value="Prokaryotic type I DNA topoisomerase"/>
    <property type="match status" value="1"/>
</dbReference>
<dbReference type="CDD" id="cd03363">
    <property type="entry name" value="TOPRIM_TopoIA_TopoI"/>
    <property type="match status" value="1"/>
</dbReference>
<dbReference type="GO" id="GO:0003917">
    <property type="term" value="F:DNA topoisomerase type I (single strand cut, ATP-independent) activity"/>
    <property type="evidence" value="ECO:0007669"/>
    <property type="project" value="UniProtKB-UniRule"/>
</dbReference>
<dbReference type="Gene3D" id="3.40.50.140">
    <property type="match status" value="1"/>
</dbReference>
<dbReference type="Pfam" id="PF01396">
    <property type="entry name" value="Zn_ribbon_Top1"/>
    <property type="match status" value="2"/>
</dbReference>
<feature type="site" description="Interaction with DNA" evidence="10">
    <location>
        <position position="167"/>
    </location>
</feature>
<dbReference type="InterPro" id="IPR000380">
    <property type="entry name" value="Topo_IA"/>
</dbReference>
<dbReference type="Proteomes" id="UP000018735">
    <property type="component" value="Chromosome"/>
</dbReference>
<dbReference type="InterPro" id="IPR006171">
    <property type="entry name" value="TOPRIM_dom"/>
</dbReference>
<feature type="site" description="Interaction with DNA" evidence="10">
    <location>
        <position position="532"/>
    </location>
</feature>
<dbReference type="GO" id="GO:0008270">
    <property type="term" value="F:zinc ion binding"/>
    <property type="evidence" value="ECO:0007669"/>
    <property type="project" value="UniProtKB-KW"/>
</dbReference>
<evidence type="ECO:0000313" key="14">
    <source>
        <dbReference type="Proteomes" id="UP000018735"/>
    </source>
</evidence>
<dbReference type="InterPro" id="IPR003601">
    <property type="entry name" value="Topo_IA_2"/>
</dbReference>
<dbReference type="EC" id="5.6.2.1" evidence="10"/>
<feature type="site" description="Interaction with DNA" evidence="10">
    <location>
        <position position="36"/>
    </location>
</feature>
<keyword evidence="3" id="KW-0479">Metal-binding</keyword>
<dbReference type="InterPro" id="IPR005733">
    <property type="entry name" value="TopoI_bac-type"/>
</dbReference>
<evidence type="ECO:0000256" key="9">
    <source>
        <dbReference type="ARBA" id="ARBA00023235"/>
    </source>
</evidence>
<dbReference type="Gene3D" id="1.10.290.10">
    <property type="entry name" value="Topoisomerase I, domain 4"/>
    <property type="match status" value="1"/>
</dbReference>
<dbReference type="SMART" id="SM00436">
    <property type="entry name" value="TOP1Bc"/>
    <property type="match status" value="1"/>
</dbReference>
<comment type="catalytic activity">
    <reaction evidence="1 10">
        <text>ATP-independent breakage of single-stranded DNA, followed by passage and rejoining.</text>
        <dbReference type="EC" id="5.6.2.1"/>
    </reaction>
</comment>
<evidence type="ECO:0000256" key="6">
    <source>
        <dbReference type="ARBA" id="ARBA00022842"/>
    </source>
</evidence>
<feature type="site" description="Interaction with DNA" evidence="10">
    <location>
        <position position="336"/>
    </location>
</feature>
<organism evidence="13 14">
    <name type="scientific">Mycoplasmoides gallisepticum S6</name>
    <dbReference type="NCBI Taxonomy" id="1006581"/>
    <lineage>
        <taxon>Bacteria</taxon>
        <taxon>Bacillati</taxon>
        <taxon>Mycoplasmatota</taxon>
        <taxon>Mycoplasmoidales</taxon>
        <taxon>Mycoplasmoidaceae</taxon>
        <taxon>Mycoplasmoides</taxon>
    </lineage>
</organism>
<feature type="site" description="Interaction with DNA" evidence="10">
    <location>
        <position position="166"/>
    </location>
</feature>
<dbReference type="Pfam" id="PF01751">
    <property type="entry name" value="Toprim"/>
    <property type="match status" value="1"/>
</dbReference>
<proteinExistence type="inferred from homology"/>
<dbReference type="SMART" id="SM00493">
    <property type="entry name" value="TOPRIM"/>
    <property type="match status" value="1"/>
</dbReference>
<keyword evidence="4" id="KW-0863">Zinc-finger</keyword>
<evidence type="ECO:0000259" key="11">
    <source>
        <dbReference type="PROSITE" id="PS50880"/>
    </source>
</evidence>
<accession>A0A0F6CLB7</accession>
<dbReference type="InterPro" id="IPR023406">
    <property type="entry name" value="Topo_IA_AS"/>
</dbReference>
<dbReference type="InterPro" id="IPR028612">
    <property type="entry name" value="Topoisom_1_IA"/>
</dbReference>
<dbReference type="GO" id="GO:0003677">
    <property type="term" value="F:DNA binding"/>
    <property type="evidence" value="ECO:0007669"/>
    <property type="project" value="UniProtKB-KW"/>
</dbReference>
<dbReference type="Pfam" id="PF01131">
    <property type="entry name" value="Topoisom_bac"/>
    <property type="match status" value="1"/>
</dbReference>
<dbReference type="AlphaFoldDB" id="A0A0F6CLB7"/>
<dbReference type="GO" id="GO:0005694">
    <property type="term" value="C:chromosome"/>
    <property type="evidence" value="ECO:0007669"/>
    <property type="project" value="InterPro"/>
</dbReference>
<dbReference type="eggNOG" id="COG0550">
    <property type="taxonomic scope" value="Bacteria"/>
</dbReference>
<protein>
    <recommendedName>
        <fullName evidence="10">DNA topoisomerase 1</fullName>
        <ecNumber evidence="10">5.6.2.1</ecNumber>
    </recommendedName>
    <alternativeName>
        <fullName evidence="10">DNA topoisomerase I</fullName>
    </alternativeName>
</protein>
<evidence type="ECO:0000256" key="2">
    <source>
        <dbReference type="ARBA" id="ARBA00009446"/>
    </source>
</evidence>
<comment type="caution">
    <text evidence="10">Lacks conserved residue(s) required for the propagation of feature annotation.</text>
</comment>
<dbReference type="HAMAP" id="MF_00952">
    <property type="entry name" value="Topoisom_1_prok"/>
    <property type="match status" value="1"/>
</dbReference>
<dbReference type="InterPro" id="IPR003602">
    <property type="entry name" value="Topo_IA_DNA-bd_dom"/>
</dbReference>
<evidence type="ECO:0000256" key="5">
    <source>
        <dbReference type="ARBA" id="ARBA00022833"/>
    </source>
</evidence>
<dbReference type="SMART" id="SM00437">
    <property type="entry name" value="TOP1Ac"/>
    <property type="match status" value="1"/>
</dbReference>
<dbReference type="RefSeq" id="WP_011883404.1">
    <property type="nucleotide sequence ID" value="NC_023030.2"/>
</dbReference>
<dbReference type="InterPro" id="IPR034149">
    <property type="entry name" value="TOPRIM_TopoI"/>
</dbReference>
<keyword evidence="5" id="KW-0862">Zinc</keyword>
<dbReference type="PROSITE" id="PS00396">
    <property type="entry name" value="TOPO_IA_1"/>
    <property type="match status" value="1"/>
</dbReference>
<dbReference type="Gene3D" id="2.70.20.10">
    <property type="entry name" value="Topoisomerase I, domain 3"/>
    <property type="match status" value="1"/>
</dbReference>
<comment type="subunit">
    <text evidence="10">Monomer.</text>
</comment>
<dbReference type="PANTHER" id="PTHR42785:SF1">
    <property type="entry name" value="DNA TOPOISOMERASE"/>
    <property type="match status" value="1"/>
</dbReference>
<dbReference type="EMBL" id="CP006916">
    <property type="protein sequence ID" value="AHB99889.1"/>
    <property type="molecule type" value="Genomic_DNA"/>
</dbReference>
<evidence type="ECO:0000256" key="4">
    <source>
        <dbReference type="ARBA" id="ARBA00022771"/>
    </source>
</evidence>
<comment type="similarity">
    <text evidence="2 10">Belongs to the type IA topoisomerase family.</text>
</comment>
<dbReference type="InterPro" id="IPR013824">
    <property type="entry name" value="Topo_IA_cen_sub1"/>
</dbReference>
<keyword evidence="6" id="KW-0460">Magnesium</keyword>
<gene>
    <name evidence="10 13" type="primary">topA</name>
    <name evidence="13" type="ORF">GCW_03565</name>
</gene>
<comment type="function">
    <text evidence="10">Releases the supercoiling and torsional tension of DNA, which is introduced during the DNA replication and transcription, by transiently cleaving and rejoining one strand of the DNA duplex. Introduces a single-strand break via transesterification at a target site in duplex DNA. The scissile phosphodiester is attacked by the catalytic tyrosine of the enzyme, resulting in the formation of a DNA-(5'-phosphotyrosyl)-enzyme intermediate and the expulsion of a 3'-OH DNA strand. The free DNA strand then undergoes passage around the unbroken strand, thus removing DNA supercoils. Finally, in the religation step, the DNA 3'-OH attacks the covalent intermediate to expel the active-site tyrosine and restore the DNA phosphodiester backbone.</text>
</comment>
<dbReference type="GO" id="GO:0006265">
    <property type="term" value="P:DNA topological change"/>
    <property type="evidence" value="ECO:0007669"/>
    <property type="project" value="UniProtKB-UniRule"/>
</dbReference>
<dbReference type="SUPFAM" id="SSF57783">
    <property type="entry name" value="Zinc beta-ribbon"/>
    <property type="match status" value="2"/>
</dbReference>
<feature type="region of interest" description="Interaction with DNA" evidence="10">
    <location>
        <begin position="189"/>
        <end position="194"/>
    </location>
</feature>
<dbReference type="PROSITE" id="PS52039">
    <property type="entry name" value="TOPO_IA_2"/>
    <property type="match status" value="1"/>
</dbReference>
<dbReference type="InterPro" id="IPR013497">
    <property type="entry name" value="Topo_IA_cen"/>
</dbReference>
<evidence type="ECO:0000256" key="10">
    <source>
        <dbReference type="HAMAP-Rule" id="MF_00952"/>
    </source>
</evidence>
<dbReference type="InterPro" id="IPR013498">
    <property type="entry name" value="Topo_IA_Znf"/>
</dbReference>
<name>A0A0F6CLB7_MYCGL</name>
<evidence type="ECO:0000313" key="13">
    <source>
        <dbReference type="EMBL" id="AHB99889.1"/>
    </source>
</evidence>
<dbReference type="Gene3D" id="3.30.65.10">
    <property type="entry name" value="Bacterial Topoisomerase I, domain 1"/>
    <property type="match status" value="2"/>
</dbReference>
<evidence type="ECO:0000259" key="12">
    <source>
        <dbReference type="PROSITE" id="PS52039"/>
    </source>
</evidence>
<dbReference type="PROSITE" id="PS50880">
    <property type="entry name" value="TOPRIM"/>
    <property type="match status" value="1"/>
</dbReference>
<dbReference type="PANTHER" id="PTHR42785">
    <property type="entry name" value="DNA TOPOISOMERASE, TYPE IA, CORE"/>
    <property type="match status" value="1"/>
</dbReference>
<dbReference type="InterPro" id="IPR023405">
    <property type="entry name" value="Topo_IA_core_domain"/>
</dbReference>